<reference evidence="2" key="1">
    <citation type="journal article" date="2023" name="Commun. Biol.">
        <title>Genome analysis of Parmales, the sister group of diatoms, reveals the evolutionary specialization of diatoms from phago-mixotrophs to photoautotrophs.</title>
        <authorList>
            <person name="Ban H."/>
            <person name="Sato S."/>
            <person name="Yoshikawa S."/>
            <person name="Yamada K."/>
            <person name="Nakamura Y."/>
            <person name="Ichinomiya M."/>
            <person name="Sato N."/>
            <person name="Blanc-Mathieu R."/>
            <person name="Endo H."/>
            <person name="Kuwata A."/>
            <person name="Ogata H."/>
        </authorList>
    </citation>
    <scope>NUCLEOTIDE SEQUENCE [LARGE SCALE GENOMIC DNA]</scope>
    <source>
        <strain evidence="2">NIES 3701</strain>
    </source>
</reference>
<evidence type="ECO:0000313" key="2">
    <source>
        <dbReference type="Proteomes" id="UP001165085"/>
    </source>
</evidence>
<name>A0A9W7BER9_9STRA</name>
<proteinExistence type="predicted"/>
<accession>A0A9W7BER9</accession>
<evidence type="ECO:0000313" key="1">
    <source>
        <dbReference type="EMBL" id="GMH89211.1"/>
    </source>
</evidence>
<protein>
    <recommendedName>
        <fullName evidence="3">N-acetyltransferase domain-containing protein</fullName>
    </recommendedName>
</protein>
<gene>
    <name evidence="1" type="ORF">TrST_g12979</name>
</gene>
<organism evidence="1 2">
    <name type="scientific">Triparma strigata</name>
    <dbReference type="NCBI Taxonomy" id="1606541"/>
    <lineage>
        <taxon>Eukaryota</taxon>
        <taxon>Sar</taxon>
        <taxon>Stramenopiles</taxon>
        <taxon>Ochrophyta</taxon>
        <taxon>Bolidophyceae</taxon>
        <taxon>Parmales</taxon>
        <taxon>Triparmaceae</taxon>
        <taxon>Triparma</taxon>
    </lineage>
</organism>
<sequence>MGRMRTAKEDEAVEKAFVNKVGGDDEITQGDILYVNELKVEEKYRGMGLDLFLLDAADRQINSPMSLTPILIPFPLVYLKHDADCTNLTADQRRLADYYALLGFRDIGWPESGPYFVDKWDGYNSPQIENVCPKLYTI</sequence>
<comment type="caution">
    <text evidence="1">The sequence shown here is derived from an EMBL/GenBank/DDBJ whole genome shotgun (WGS) entry which is preliminary data.</text>
</comment>
<evidence type="ECO:0008006" key="3">
    <source>
        <dbReference type="Google" id="ProtNLM"/>
    </source>
</evidence>
<dbReference type="Proteomes" id="UP001165085">
    <property type="component" value="Unassembled WGS sequence"/>
</dbReference>
<dbReference type="EMBL" id="BRXY01000353">
    <property type="protein sequence ID" value="GMH89211.1"/>
    <property type="molecule type" value="Genomic_DNA"/>
</dbReference>
<keyword evidence="2" id="KW-1185">Reference proteome</keyword>
<dbReference type="OrthoDB" id="2867539at2759"/>
<dbReference type="AlphaFoldDB" id="A0A9W7BER9"/>